<evidence type="ECO:0000259" key="6">
    <source>
        <dbReference type="PROSITE" id="PS50064"/>
    </source>
</evidence>
<dbReference type="GO" id="GO:0005634">
    <property type="term" value="C:nucleus"/>
    <property type="evidence" value="ECO:0007669"/>
    <property type="project" value="UniProtKB-SubCell"/>
</dbReference>
<protein>
    <submittedName>
        <fullName evidence="7">Poly [ADP-ribose] polymerase 1</fullName>
        <ecNumber evidence="7">2.4.2.30</ecNumber>
    </submittedName>
</protein>
<feature type="domain" description="PARP-type" evidence="6">
    <location>
        <begin position="1"/>
        <end position="40"/>
    </location>
</feature>
<dbReference type="InterPro" id="IPR001510">
    <property type="entry name" value="Znf_PARP"/>
</dbReference>
<evidence type="ECO:0000256" key="1">
    <source>
        <dbReference type="ARBA" id="ARBA00004123"/>
    </source>
</evidence>
<evidence type="ECO:0000313" key="7">
    <source>
        <dbReference type="EMBL" id="PKA57046.1"/>
    </source>
</evidence>
<evidence type="ECO:0000256" key="5">
    <source>
        <dbReference type="ARBA" id="ARBA00023242"/>
    </source>
</evidence>
<name>A0A2I0ANK7_9ASPA</name>
<dbReference type="EC" id="2.4.2.30" evidence="7"/>
<dbReference type="OrthoDB" id="2017365at2759"/>
<keyword evidence="3" id="KW-0863">Zinc-finger</keyword>
<feature type="domain" description="PARP-type" evidence="6">
    <location>
        <begin position="54"/>
        <end position="78"/>
    </location>
</feature>
<organism evidence="7 8">
    <name type="scientific">Apostasia shenzhenica</name>
    <dbReference type="NCBI Taxonomy" id="1088818"/>
    <lineage>
        <taxon>Eukaryota</taxon>
        <taxon>Viridiplantae</taxon>
        <taxon>Streptophyta</taxon>
        <taxon>Embryophyta</taxon>
        <taxon>Tracheophyta</taxon>
        <taxon>Spermatophyta</taxon>
        <taxon>Magnoliopsida</taxon>
        <taxon>Liliopsida</taxon>
        <taxon>Asparagales</taxon>
        <taxon>Orchidaceae</taxon>
        <taxon>Apostasioideae</taxon>
        <taxon>Apostasia</taxon>
    </lineage>
</organism>
<reference evidence="7 8" key="1">
    <citation type="journal article" date="2017" name="Nature">
        <title>The Apostasia genome and the evolution of orchids.</title>
        <authorList>
            <person name="Zhang G.Q."/>
            <person name="Liu K.W."/>
            <person name="Li Z."/>
            <person name="Lohaus R."/>
            <person name="Hsiao Y.Y."/>
            <person name="Niu S.C."/>
            <person name="Wang J.Y."/>
            <person name="Lin Y.C."/>
            <person name="Xu Q."/>
            <person name="Chen L.J."/>
            <person name="Yoshida K."/>
            <person name="Fujiwara S."/>
            <person name="Wang Z.W."/>
            <person name="Zhang Y.Q."/>
            <person name="Mitsuda N."/>
            <person name="Wang M."/>
            <person name="Liu G.H."/>
            <person name="Pecoraro L."/>
            <person name="Huang H.X."/>
            <person name="Xiao X.J."/>
            <person name="Lin M."/>
            <person name="Wu X.Y."/>
            <person name="Wu W.L."/>
            <person name="Chen Y.Y."/>
            <person name="Chang S.B."/>
            <person name="Sakamoto S."/>
            <person name="Ohme-Takagi M."/>
            <person name="Yagi M."/>
            <person name="Zeng S.J."/>
            <person name="Shen C.Y."/>
            <person name="Yeh C.M."/>
            <person name="Luo Y.B."/>
            <person name="Tsai W.C."/>
            <person name="Van de Peer Y."/>
            <person name="Liu Z.J."/>
        </authorList>
    </citation>
    <scope>NUCLEOTIDE SEQUENCE [LARGE SCALE GENOMIC DNA]</scope>
    <source>
        <strain evidence="8">cv. Shenzhen</strain>
        <tissue evidence="7">Stem</tissue>
    </source>
</reference>
<keyword evidence="5" id="KW-0539">Nucleus</keyword>
<keyword evidence="8" id="KW-1185">Reference proteome</keyword>
<dbReference type="GO" id="GO:0003677">
    <property type="term" value="F:DNA binding"/>
    <property type="evidence" value="ECO:0007669"/>
    <property type="project" value="InterPro"/>
</dbReference>
<dbReference type="Proteomes" id="UP000236161">
    <property type="component" value="Unassembled WGS sequence"/>
</dbReference>
<dbReference type="Gene3D" id="3.30.1740.10">
    <property type="entry name" value="Zinc finger, PARP-type"/>
    <property type="match status" value="2"/>
</dbReference>
<sequence>MLNHAGCILKKANQIKSSDEVEGLDLLRWEDQQKIRKYVEGEISSAATASNVESTIEVSQTSRAMCKHCGEKIMKGTILNGLELYFDDVLRDLAFMLSDPMMTVIKACFSKHSQWPPESFRLAGLESCCWFIIPWMSET</sequence>
<evidence type="ECO:0000256" key="2">
    <source>
        <dbReference type="ARBA" id="ARBA00022723"/>
    </source>
</evidence>
<dbReference type="EMBL" id="KZ451969">
    <property type="protein sequence ID" value="PKA57046.1"/>
    <property type="molecule type" value="Genomic_DNA"/>
</dbReference>
<proteinExistence type="predicted"/>
<dbReference type="SUPFAM" id="SSF57716">
    <property type="entry name" value="Glucocorticoid receptor-like (DNA-binding domain)"/>
    <property type="match status" value="2"/>
</dbReference>
<keyword evidence="7" id="KW-0808">Transferase</keyword>
<dbReference type="PROSITE" id="PS50064">
    <property type="entry name" value="ZF_PARP_2"/>
    <property type="match status" value="2"/>
</dbReference>
<dbReference type="AlphaFoldDB" id="A0A2I0ANK7"/>
<comment type="subcellular location">
    <subcellularLocation>
        <location evidence="1">Nucleus</location>
    </subcellularLocation>
</comment>
<accession>A0A2I0ANK7</accession>
<dbReference type="GO" id="GO:0008270">
    <property type="term" value="F:zinc ion binding"/>
    <property type="evidence" value="ECO:0007669"/>
    <property type="project" value="UniProtKB-KW"/>
</dbReference>
<gene>
    <name evidence="7" type="primary">PARP1</name>
    <name evidence="7" type="ORF">AXF42_Ash002350</name>
</gene>
<evidence type="ECO:0000256" key="3">
    <source>
        <dbReference type="ARBA" id="ARBA00022771"/>
    </source>
</evidence>
<keyword evidence="4" id="KW-0862">Zinc</keyword>
<keyword evidence="7" id="KW-0328">Glycosyltransferase</keyword>
<evidence type="ECO:0000256" key="4">
    <source>
        <dbReference type="ARBA" id="ARBA00022833"/>
    </source>
</evidence>
<keyword evidence="2" id="KW-0479">Metal-binding</keyword>
<evidence type="ECO:0000313" key="8">
    <source>
        <dbReference type="Proteomes" id="UP000236161"/>
    </source>
</evidence>
<dbReference type="GO" id="GO:0003950">
    <property type="term" value="F:NAD+ poly-ADP-ribosyltransferase activity"/>
    <property type="evidence" value="ECO:0007669"/>
    <property type="project" value="UniProtKB-EC"/>
</dbReference>
<dbReference type="InterPro" id="IPR036957">
    <property type="entry name" value="Znf_PARP_sf"/>
</dbReference>
<dbReference type="STRING" id="1088818.A0A2I0ANK7"/>